<dbReference type="NCBIfam" id="TIGR01694">
    <property type="entry name" value="MTAP"/>
    <property type="match status" value="1"/>
</dbReference>
<dbReference type="FunFam" id="3.40.50.1580:FF:000012">
    <property type="entry name" value="Probable 6-oxopurine nucleoside phosphorylase"/>
    <property type="match status" value="1"/>
</dbReference>
<dbReference type="CDD" id="cd09010">
    <property type="entry name" value="MTAP_SsMTAPII_like_MTIP"/>
    <property type="match status" value="1"/>
</dbReference>
<feature type="binding site" evidence="4">
    <location>
        <position position="186"/>
    </location>
    <ligand>
        <name>phosphate</name>
        <dbReference type="ChEBI" id="CHEBI:43474"/>
    </ligand>
</feature>
<dbReference type="PROSITE" id="PS01240">
    <property type="entry name" value="PNP_MTAP_2"/>
    <property type="match status" value="1"/>
</dbReference>
<comment type="caution">
    <text evidence="6">The sequence shown here is derived from an EMBL/GenBank/DDBJ whole genome shotgun (WGS) entry which is preliminary data.</text>
</comment>
<comment type="function">
    <text evidence="4">Purine nucleoside phosphorylase involved in purine salvage.</text>
</comment>
<organism evidence="6 7">
    <name type="scientific">Candidatus Coatesbacteria bacterium 4484_99</name>
    <dbReference type="NCBI Taxonomy" id="1970774"/>
    <lineage>
        <taxon>Bacteria</taxon>
        <taxon>Candidatus Coatesiibacteriota</taxon>
    </lineage>
</organism>
<feature type="site" description="Important for substrate specificity" evidence="4">
    <location>
        <position position="167"/>
    </location>
</feature>
<feature type="binding site" evidence="4">
    <location>
        <begin position="54"/>
        <end position="55"/>
    </location>
    <ligand>
        <name>phosphate</name>
        <dbReference type="ChEBI" id="CHEBI:43474"/>
    </ligand>
</feature>
<comment type="miscellaneous">
    <text evidence="4">Although this enzyme belongs to the family of MTA phosphorylases based on sequence homology, it lacks several conserved amino acids in the substrate binding pocket that confer specificity towards MTA.</text>
</comment>
<dbReference type="Gene3D" id="3.40.50.1580">
    <property type="entry name" value="Nucleoside phosphorylase domain"/>
    <property type="match status" value="1"/>
</dbReference>
<dbReference type="GO" id="GO:0019509">
    <property type="term" value="P:L-methionine salvage from methylthioadenosine"/>
    <property type="evidence" value="ECO:0007669"/>
    <property type="project" value="TreeGrafter"/>
</dbReference>
<dbReference type="Pfam" id="PF01048">
    <property type="entry name" value="PNP_UDP_1"/>
    <property type="match status" value="1"/>
</dbReference>
<dbReference type="EC" id="2.4.2.1" evidence="4"/>
<dbReference type="UniPathway" id="UPA00606"/>
<dbReference type="AlphaFoldDB" id="A0A1W9S3N1"/>
<evidence type="ECO:0000256" key="3">
    <source>
        <dbReference type="ARBA" id="ARBA00022726"/>
    </source>
</evidence>
<keyword evidence="2 4" id="KW-0808">Transferase</keyword>
<protein>
    <recommendedName>
        <fullName evidence="4">Purine nucleoside phosphorylase</fullName>
        <shortName evidence="4">PNP</shortName>
        <ecNumber evidence="4">2.4.2.1</ecNumber>
    </recommendedName>
</protein>
<feature type="binding site" evidence="4">
    <location>
        <position position="12"/>
    </location>
    <ligand>
        <name>phosphate</name>
        <dbReference type="ChEBI" id="CHEBI:43474"/>
    </ligand>
</feature>
<comment type="similarity">
    <text evidence="4">Belongs to the PNP/MTAP phosphorylase family. MTAP subfamily.</text>
</comment>
<feature type="binding site" evidence="4">
    <location>
        <begin position="87"/>
        <end position="88"/>
    </location>
    <ligand>
        <name>phosphate</name>
        <dbReference type="ChEBI" id="CHEBI:43474"/>
    </ligand>
</feature>
<comment type="pathway">
    <text evidence="4">Purine metabolism; purine nucleoside salvage.</text>
</comment>
<comment type="catalytic activity">
    <reaction evidence="4">
        <text>a purine D-ribonucleoside + phosphate = a purine nucleobase + alpha-D-ribose 1-phosphate</text>
        <dbReference type="Rhea" id="RHEA:19805"/>
        <dbReference type="ChEBI" id="CHEBI:26386"/>
        <dbReference type="ChEBI" id="CHEBI:43474"/>
        <dbReference type="ChEBI" id="CHEBI:57720"/>
        <dbReference type="ChEBI" id="CHEBI:142355"/>
        <dbReference type="EC" id="2.4.2.1"/>
    </reaction>
</comment>
<feature type="site" description="Important for substrate specificity" evidence="4">
    <location>
        <position position="222"/>
    </location>
</feature>
<evidence type="ECO:0000313" key="6">
    <source>
        <dbReference type="EMBL" id="OQX91326.1"/>
    </source>
</evidence>
<dbReference type="GO" id="GO:0006166">
    <property type="term" value="P:purine ribonucleoside salvage"/>
    <property type="evidence" value="ECO:0007669"/>
    <property type="project" value="UniProtKB-UniRule"/>
</dbReference>
<proteinExistence type="inferred from homology"/>
<dbReference type="EMBL" id="NATQ01000002">
    <property type="protein sequence ID" value="OQX91326.1"/>
    <property type="molecule type" value="Genomic_DNA"/>
</dbReference>
<dbReference type="InterPro" id="IPR000845">
    <property type="entry name" value="Nucleoside_phosphorylase_d"/>
</dbReference>
<dbReference type="PANTHER" id="PTHR42679">
    <property type="entry name" value="S-METHYL-5'-THIOADENOSINE PHOSPHORYLASE"/>
    <property type="match status" value="1"/>
</dbReference>
<accession>A0A1W9S3N1</accession>
<evidence type="ECO:0000259" key="5">
    <source>
        <dbReference type="Pfam" id="PF01048"/>
    </source>
</evidence>
<dbReference type="GO" id="GO:0005829">
    <property type="term" value="C:cytosol"/>
    <property type="evidence" value="ECO:0007669"/>
    <property type="project" value="TreeGrafter"/>
</dbReference>
<dbReference type="HAMAP" id="MF_01963">
    <property type="entry name" value="MTAP"/>
    <property type="match status" value="1"/>
</dbReference>
<sequence length="288" mass="32302">MCKVSVGFIGGSGLYEMKGVQVVQEKWITTPFGYPSSKIVIVRMDDFEFAFLPRHGKGHRYNPSEVNYRANIYALKVLGVESLVGVSACGSLKEELMPGDFVICDQLVDYTKKRENTFFEGGMAAHVPMADPYCPRISEILYNSCLDAGLRVNRGGTYICIEGPQFSTRAESLIYRRLGIDVIGMTNAPEAKLAREAGICYSILACVTDYDVWYEGEGDVTHDMVIETFMKNIENVHKVMKRTIPNLFKSRRDCNCKDVIRNSLATRIEHISPDKRASLKVILEGIID</sequence>
<dbReference type="InterPro" id="IPR018099">
    <property type="entry name" value="Purine_phosphorylase-2_CS"/>
</dbReference>
<dbReference type="GO" id="GO:0017061">
    <property type="term" value="F:S-methyl-5-thioadenosine phosphorylase activity"/>
    <property type="evidence" value="ECO:0007669"/>
    <property type="project" value="InterPro"/>
</dbReference>
<evidence type="ECO:0000313" key="7">
    <source>
        <dbReference type="Proteomes" id="UP000192611"/>
    </source>
</evidence>
<evidence type="ECO:0000256" key="4">
    <source>
        <dbReference type="HAMAP-Rule" id="MF_01963"/>
    </source>
</evidence>
<evidence type="ECO:0000256" key="2">
    <source>
        <dbReference type="ARBA" id="ARBA00022679"/>
    </source>
</evidence>
<comment type="subunit">
    <text evidence="4">Homohexamer. Dimer of a homotrimer.</text>
</comment>
<keyword evidence="1 4" id="KW-0328">Glycosyltransferase</keyword>
<name>A0A1W9S3N1_9BACT</name>
<dbReference type="Proteomes" id="UP000192611">
    <property type="component" value="Unassembled WGS sequence"/>
</dbReference>
<gene>
    <name evidence="6" type="ORF">B6D57_00140</name>
</gene>
<feature type="binding site" evidence="4">
    <location>
        <position position="185"/>
    </location>
    <ligand>
        <name>substrate</name>
    </ligand>
</feature>
<feature type="domain" description="Nucleoside phosphorylase" evidence="5">
    <location>
        <begin position="6"/>
        <end position="244"/>
    </location>
</feature>
<feature type="binding site" evidence="4">
    <location>
        <begin position="209"/>
        <end position="211"/>
    </location>
    <ligand>
        <name>substrate</name>
    </ligand>
</feature>
<evidence type="ECO:0000256" key="1">
    <source>
        <dbReference type="ARBA" id="ARBA00022676"/>
    </source>
</evidence>
<dbReference type="InterPro" id="IPR035994">
    <property type="entry name" value="Nucleoside_phosphorylase_sf"/>
</dbReference>
<keyword evidence="3 4" id="KW-0660">Purine salvage</keyword>
<dbReference type="SUPFAM" id="SSF53167">
    <property type="entry name" value="Purine and uridine phosphorylases"/>
    <property type="match status" value="1"/>
</dbReference>
<reference evidence="7" key="1">
    <citation type="submission" date="2017-03" db="EMBL/GenBank/DDBJ databases">
        <title>Novel pathways for hydrocarbon cycling and metabolic interdependencies in hydrothermal sediment communities.</title>
        <authorList>
            <person name="Dombrowski N."/>
            <person name="Seitz K."/>
            <person name="Teske A."/>
            <person name="Baker B."/>
        </authorList>
    </citation>
    <scope>NUCLEOTIDE SEQUENCE [LARGE SCALE GENOMIC DNA]</scope>
</reference>
<dbReference type="InterPro" id="IPR010044">
    <property type="entry name" value="MTAP"/>
</dbReference>
<dbReference type="PANTHER" id="PTHR42679:SF2">
    <property type="entry name" value="S-METHYL-5'-THIOADENOSINE PHOSPHORYLASE"/>
    <property type="match status" value="1"/>
</dbReference>